<evidence type="ECO:0000313" key="1">
    <source>
        <dbReference type="EMBL" id="MFO2480567.1"/>
    </source>
</evidence>
<organism evidence="1 2">
    <name type="scientific">Pseudomonas imrae</name>
    <dbReference type="NCBI Taxonomy" id="2992837"/>
    <lineage>
        <taxon>Bacteria</taxon>
        <taxon>Pseudomonadati</taxon>
        <taxon>Pseudomonadota</taxon>
        <taxon>Gammaproteobacteria</taxon>
        <taxon>Pseudomonadales</taxon>
        <taxon>Pseudomonadaceae</taxon>
        <taxon>Pseudomonas</taxon>
    </lineage>
</organism>
<protein>
    <submittedName>
        <fullName evidence="1">DMT family transporter</fullName>
    </submittedName>
</protein>
<evidence type="ECO:0000313" key="2">
    <source>
        <dbReference type="Proteomes" id="UP001637618"/>
    </source>
</evidence>
<comment type="caution">
    <text evidence="1">The sequence shown here is derived from an EMBL/GenBank/DDBJ whole genome shotgun (WGS) entry which is preliminary data.</text>
</comment>
<accession>A0ACC7PKL5</accession>
<dbReference type="EMBL" id="JAPEQY010000029">
    <property type="protein sequence ID" value="MFO2480567.1"/>
    <property type="molecule type" value="Genomic_DNA"/>
</dbReference>
<dbReference type="Proteomes" id="UP001637618">
    <property type="component" value="Unassembled WGS sequence"/>
</dbReference>
<keyword evidence="2" id="KW-1185">Reference proteome</keyword>
<name>A0ACC7PKL5_9PSED</name>
<sequence length="217" mass="22980">MPIAFGVQAGEGGWQLLIACHQFYVDRYSWMLLVTELNDCLAGAIVSGVGLCVFLLNGSERPLSWPGVALALLAFLAVACGAVISEQVQKTWHVGALQINKVAAGWAGLLYGLTLLVRGQGLDVPVSVTSIGVLLYLGVVCSALVFVLFIDLIRRVGAENAGYVGVLYPIGASYLAVLLGETSLSLAMMVGSALVALGSFINFKCRYNPTQKKLELT</sequence>
<proteinExistence type="predicted"/>
<reference evidence="1" key="1">
    <citation type="submission" date="2022-11" db="EMBL/GenBank/DDBJ databases">
        <title>Draft genome sequences of strains of Pseudomonas imrae sp. nov.</title>
        <authorList>
            <person name="Salva Serra F."/>
            <person name="Nimje P."/>
            <person name="Moore E.R.B."/>
            <person name="Marathe N.P."/>
        </authorList>
    </citation>
    <scope>NUCLEOTIDE SEQUENCE</scope>
    <source>
        <strain evidence="1">15FMM2</strain>
    </source>
</reference>
<gene>
    <name evidence="1" type="ORF">OOJ96_24610</name>
</gene>